<dbReference type="Gramene" id="ESQ27666">
    <property type="protein sequence ID" value="ESQ27666"/>
    <property type="gene ID" value="EUTSA_v10019573mg"/>
</dbReference>
<protein>
    <recommendedName>
        <fullName evidence="1">F-box domain-containing protein</fullName>
    </recommendedName>
</protein>
<dbReference type="InterPro" id="IPR057136">
    <property type="entry name" value="At2g35280_TPR_dom"/>
</dbReference>
<dbReference type="Proteomes" id="UP000030689">
    <property type="component" value="Unassembled WGS sequence"/>
</dbReference>
<accession>V4M944</accession>
<dbReference type="SUPFAM" id="SSF81383">
    <property type="entry name" value="F-box domain"/>
    <property type="match status" value="1"/>
</dbReference>
<dbReference type="KEGG" id="eus:EUTSA_v10019573mg"/>
<evidence type="ECO:0000313" key="2">
    <source>
        <dbReference type="EMBL" id="ESQ27666.1"/>
    </source>
</evidence>
<sequence length="262" mass="29718">MKHGVSSSSFKKSHKTTTKISLNSLPEELLVEISSRVAASSFSDVHNLQLVSKTFQNYCNDGYVFQRVSFHGIPLFPWHRRNREKFSKFFKRCLRNGNPEALYRKGLIDYFHLDSAKEQGHGGGIEYLARAAEKGNQEARYVYGIILICLGGKTKQKGFKILSSLIKPLMSSTVKEVATLRKINRDIILWRGGPMMRQLKGSYVREKCNCDGRTEMFLAKSCVSNGFDEDSNIITSSSSSSSSSFCEICLWHHEVHLFLKND</sequence>
<dbReference type="InterPro" id="IPR036047">
    <property type="entry name" value="F-box-like_dom_sf"/>
</dbReference>
<feature type="domain" description="F-box" evidence="1">
    <location>
        <begin position="19"/>
        <end position="68"/>
    </location>
</feature>
<dbReference type="STRING" id="72664.V4M944"/>
<dbReference type="PANTHER" id="PTHR33784">
    <property type="entry name" value="OS05G0482100 PROTEIN"/>
    <property type="match status" value="1"/>
</dbReference>
<dbReference type="InterPro" id="IPR001810">
    <property type="entry name" value="F-box_dom"/>
</dbReference>
<dbReference type="PROSITE" id="PS50181">
    <property type="entry name" value="FBOX"/>
    <property type="match status" value="1"/>
</dbReference>
<dbReference type="Pfam" id="PF12937">
    <property type="entry name" value="F-box-like"/>
    <property type="match status" value="1"/>
</dbReference>
<dbReference type="OMA" id="CEICLWH"/>
<name>V4M944_EUTSA</name>
<dbReference type="Pfam" id="PF23310">
    <property type="entry name" value="TPR_27"/>
    <property type="match status" value="1"/>
</dbReference>
<dbReference type="InterPro" id="IPR011990">
    <property type="entry name" value="TPR-like_helical_dom_sf"/>
</dbReference>
<proteinExistence type="predicted"/>
<dbReference type="OrthoDB" id="1865546at2759"/>
<dbReference type="AlphaFoldDB" id="V4M944"/>
<evidence type="ECO:0000259" key="1">
    <source>
        <dbReference type="PROSITE" id="PS50181"/>
    </source>
</evidence>
<dbReference type="CDD" id="cd09917">
    <property type="entry name" value="F-box_SF"/>
    <property type="match status" value="1"/>
</dbReference>
<dbReference type="InterPro" id="IPR040338">
    <property type="entry name" value="At1g67623-like"/>
</dbReference>
<dbReference type="EMBL" id="KI517953">
    <property type="protein sequence ID" value="ESQ27666.1"/>
    <property type="molecule type" value="Genomic_DNA"/>
</dbReference>
<gene>
    <name evidence="2" type="ORF">EUTSA_v10019573mg</name>
</gene>
<dbReference type="SUPFAM" id="SSF81901">
    <property type="entry name" value="HCP-like"/>
    <property type="match status" value="1"/>
</dbReference>
<dbReference type="PANTHER" id="PTHR33784:SF10">
    <property type="entry name" value="F-BOX PROTEIN"/>
    <property type="match status" value="1"/>
</dbReference>
<evidence type="ECO:0000313" key="3">
    <source>
        <dbReference type="Proteomes" id="UP000030689"/>
    </source>
</evidence>
<dbReference type="eggNOG" id="KOG0851">
    <property type="taxonomic scope" value="Eukaryota"/>
</dbReference>
<organism evidence="2 3">
    <name type="scientific">Eutrema salsugineum</name>
    <name type="common">Saltwater cress</name>
    <name type="synonym">Sisymbrium salsugineum</name>
    <dbReference type="NCBI Taxonomy" id="72664"/>
    <lineage>
        <taxon>Eukaryota</taxon>
        <taxon>Viridiplantae</taxon>
        <taxon>Streptophyta</taxon>
        <taxon>Embryophyta</taxon>
        <taxon>Tracheophyta</taxon>
        <taxon>Spermatophyta</taxon>
        <taxon>Magnoliopsida</taxon>
        <taxon>eudicotyledons</taxon>
        <taxon>Gunneridae</taxon>
        <taxon>Pentapetalae</taxon>
        <taxon>rosids</taxon>
        <taxon>malvids</taxon>
        <taxon>Brassicales</taxon>
        <taxon>Brassicaceae</taxon>
        <taxon>Eutremeae</taxon>
        <taxon>Eutrema</taxon>
    </lineage>
</organism>
<dbReference type="Gene3D" id="1.25.40.10">
    <property type="entry name" value="Tetratricopeptide repeat domain"/>
    <property type="match status" value="1"/>
</dbReference>
<reference evidence="2 3" key="1">
    <citation type="journal article" date="2013" name="Front. Plant Sci.">
        <title>The Reference Genome of the Halophytic Plant Eutrema salsugineum.</title>
        <authorList>
            <person name="Yang R."/>
            <person name="Jarvis D.E."/>
            <person name="Chen H."/>
            <person name="Beilstein M.A."/>
            <person name="Grimwood J."/>
            <person name="Jenkins J."/>
            <person name="Shu S."/>
            <person name="Prochnik S."/>
            <person name="Xin M."/>
            <person name="Ma C."/>
            <person name="Schmutz J."/>
            <person name="Wing R.A."/>
            <person name="Mitchell-Olds T."/>
            <person name="Schumaker K.S."/>
            <person name="Wang X."/>
        </authorList>
    </citation>
    <scope>NUCLEOTIDE SEQUENCE [LARGE SCALE GENOMIC DNA]</scope>
</reference>
<keyword evidence="3" id="KW-1185">Reference proteome</keyword>